<protein>
    <submittedName>
        <fullName evidence="1">Cell surface protein</fullName>
    </submittedName>
</protein>
<evidence type="ECO:0000313" key="1">
    <source>
        <dbReference type="EMBL" id="KEK22771.1"/>
    </source>
</evidence>
<gene>
    <name evidence="1" type="ORF">BAGA_16070</name>
</gene>
<dbReference type="Gene3D" id="2.130.10.10">
    <property type="entry name" value="YVTN repeat-like/Quinoprotein amine dehydrogenase"/>
    <property type="match status" value="2"/>
</dbReference>
<keyword evidence="2" id="KW-1185">Reference proteome</keyword>
<dbReference type="AlphaFoldDB" id="A0A073K890"/>
<comment type="caution">
    <text evidence="1">The sequence shown here is derived from an EMBL/GenBank/DDBJ whole genome shotgun (WGS) entry which is preliminary data.</text>
</comment>
<dbReference type="PANTHER" id="PTHR47197:SF3">
    <property type="entry name" value="DIHYDRO-HEME D1 DEHYDROGENASE"/>
    <property type="match status" value="1"/>
</dbReference>
<reference evidence="1 2" key="1">
    <citation type="submission" date="2014-06" db="EMBL/GenBank/DDBJ databases">
        <title>Draft genome sequence of Bacillus gaemokensis JCM 15801 (MCCC 1A00707).</title>
        <authorList>
            <person name="Lai Q."/>
            <person name="Liu Y."/>
            <person name="Shao Z."/>
        </authorList>
    </citation>
    <scope>NUCLEOTIDE SEQUENCE [LARGE SCALE GENOMIC DNA]</scope>
    <source>
        <strain evidence="1 2">JCM 15801</strain>
    </source>
</reference>
<dbReference type="eggNOG" id="COG3391">
    <property type="taxonomic scope" value="Bacteria"/>
</dbReference>
<dbReference type="OrthoDB" id="9772811at2"/>
<proteinExistence type="predicted"/>
<organism evidence="1 2">
    <name type="scientific">Bacillus gaemokensis</name>
    <dbReference type="NCBI Taxonomy" id="574375"/>
    <lineage>
        <taxon>Bacteria</taxon>
        <taxon>Bacillati</taxon>
        <taxon>Bacillota</taxon>
        <taxon>Bacilli</taxon>
        <taxon>Bacillales</taxon>
        <taxon>Bacillaceae</taxon>
        <taxon>Bacillus</taxon>
        <taxon>Bacillus cereus group</taxon>
    </lineage>
</organism>
<dbReference type="STRING" id="574375.AZF08_24545"/>
<dbReference type="RefSeq" id="WP_033676767.1">
    <property type="nucleotide sequence ID" value="NZ_JOTM01000025.1"/>
</dbReference>
<name>A0A073K890_9BACI</name>
<dbReference type="InterPro" id="IPR011044">
    <property type="entry name" value="Quino_amine_DH_bsu"/>
</dbReference>
<dbReference type="EMBL" id="JOTM01000025">
    <property type="protein sequence ID" value="KEK22771.1"/>
    <property type="molecule type" value="Genomic_DNA"/>
</dbReference>
<dbReference type="InterPro" id="IPR015943">
    <property type="entry name" value="WD40/YVTN_repeat-like_dom_sf"/>
</dbReference>
<sequence>MNISKENNPILAVVSSSGNQIHFFNAKTFERIGVIDSPVTEPHELCFDSKRQLLYVSITYRSGFYRNNPEKSHEILVIDIDQFKVIDIIDISPEFAPHGLVYNEKEDLLYVSVESGEGGILIINPNTRKVLDRISTEATGPHWFVTNPDGTKGYSSNKEAPFISVLDTHNKELIGKVSMPYGSEELAISPKGNRVYIPSPCLLGDYKEEQPTLSIINTETDKIIKTKSFSDLITPVHVTNDGKVLVGHTRFQNKNGERTRSMFSPAPGYVSVLDGESLNVLGTIEVDLLPITMRSSTDGTVGYVSNLRSGTISVLDLVNYKNVHTIEVDLGDRNADPSVNQGAHGIAYIER</sequence>
<dbReference type="InterPro" id="IPR051200">
    <property type="entry name" value="Host-pathogen_enzymatic-act"/>
</dbReference>
<dbReference type="SUPFAM" id="SSF50969">
    <property type="entry name" value="YVTN repeat-like/Quinoprotein amine dehydrogenase"/>
    <property type="match status" value="1"/>
</dbReference>
<accession>A0A073K890</accession>
<evidence type="ECO:0000313" key="2">
    <source>
        <dbReference type="Proteomes" id="UP000027778"/>
    </source>
</evidence>
<dbReference type="PANTHER" id="PTHR47197">
    <property type="entry name" value="PROTEIN NIRF"/>
    <property type="match status" value="1"/>
</dbReference>
<dbReference type="Proteomes" id="UP000027778">
    <property type="component" value="Unassembled WGS sequence"/>
</dbReference>